<comment type="subcellular location">
    <subcellularLocation>
        <location evidence="1">Membrane</location>
    </subcellularLocation>
</comment>
<gene>
    <name evidence="7" type="ORF">METZ01_LOCUS239044</name>
</gene>
<dbReference type="PANTHER" id="PTHR42911:SF1">
    <property type="entry name" value="MODULATOR OF FTSH PROTEASE HFLC"/>
    <property type="match status" value="1"/>
</dbReference>
<keyword evidence="4" id="KW-1133">Transmembrane helix</keyword>
<dbReference type="PIRSF" id="PIRSF005651">
    <property type="entry name" value="HflC"/>
    <property type="match status" value="1"/>
</dbReference>
<name>A0A382HFX6_9ZZZZ</name>
<comment type="similarity">
    <text evidence="2">Belongs to the band 7/mec-2 family. HflC subfamily.</text>
</comment>
<dbReference type="PANTHER" id="PTHR42911">
    <property type="entry name" value="MODULATOR OF FTSH PROTEASE HFLC"/>
    <property type="match status" value="1"/>
</dbReference>
<evidence type="ECO:0000259" key="6">
    <source>
        <dbReference type="SMART" id="SM00244"/>
    </source>
</evidence>
<dbReference type="GO" id="GO:0016020">
    <property type="term" value="C:membrane"/>
    <property type="evidence" value="ECO:0007669"/>
    <property type="project" value="UniProtKB-SubCell"/>
</dbReference>
<feature type="domain" description="Band 7" evidence="6">
    <location>
        <begin position="20"/>
        <end position="183"/>
    </location>
</feature>
<evidence type="ECO:0000313" key="7">
    <source>
        <dbReference type="EMBL" id="SVB86190.1"/>
    </source>
</evidence>
<dbReference type="SUPFAM" id="SSF117892">
    <property type="entry name" value="Band 7/SPFH domain"/>
    <property type="match status" value="1"/>
</dbReference>
<evidence type="ECO:0000256" key="1">
    <source>
        <dbReference type="ARBA" id="ARBA00004370"/>
    </source>
</evidence>
<dbReference type="InterPro" id="IPR036013">
    <property type="entry name" value="Band_7/SPFH_dom_sf"/>
</dbReference>
<dbReference type="Pfam" id="PF01145">
    <property type="entry name" value="Band_7"/>
    <property type="match status" value="1"/>
</dbReference>
<proteinExistence type="inferred from homology"/>
<organism evidence="7">
    <name type="scientific">marine metagenome</name>
    <dbReference type="NCBI Taxonomy" id="408172"/>
    <lineage>
        <taxon>unclassified sequences</taxon>
        <taxon>metagenomes</taxon>
        <taxon>ecological metagenomes</taxon>
    </lineage>
</organism>
<dbReference type="Gene3D" id="3.30.479.30">
    <property type="entry name" value="Band 7 domain"/>
    <property type="match status" value="1"/>
</dbReference>
<reference evidence="7" key="1">
    <citation type="submission" date="2018-05" db="EMBL/GenBank/DDBJ databases">
        <authorList>
            <person name="Lanie J.A."/>
            <person name="Ng W.-L."/>
            <person name="Kazmierczak K.M."/>
            <person name="Andrzejewski T.M."/>
            <person name="Davidsen T.M."/>
            <person name="Wayne K.J."/>
            <person name="Tettelin H."/>
            <person name="Glass J.I."/>
            <person name="Rusch D."/>
            <person name="Podicherti R."/>
            <person name="Tsui H.-C.T."/>
            <person name="Winkler M.E."/>
        </authorList>
    </citation>
    <scope>NUCLEOTIDE SEQUENCE</scope>
</reference>
<dbReference type="CDD" id="cd03405">
    <property type="entry name" value="SPFH_HflC"/>
    <property type="match status" value="1"/>
</dbReference>
<dbReference type="InterPro" id="IPR001107">
    <property type="entry name" value="Band_7"/>
</dbReference>
<sequence length="284" mass="31850">MRSAIGLVVVIVVALFGANLVTFTVNEVEQVVVTQFGQPRNVITEPGLYFKLPDPIQKVTVFDKRLLDYDSDADPIYTKDKKILLLDNYARWRIVDALQFMQALRTENEAQARLDDIIYSELRKELGQHELAEVIATNREAIMDTVTVRAAAAALVYGIEIVDVRVKRADLPPENEAAVYNRMRAERAREAMAYRSEGEEQALKIRAETDLESASIRATAYETAQGTRGKGDAEALGIYAAAYRGAGDFYEFTRTLEAYESALDEKTILVQPVGTDFLRFLKGR</sequence>
<protein>
    <recommendedName>
        <fullName evidence="6">Band 7 domain-containing protein</fullName>
    </recommendedName>
</protein>
<evidence type="ECO:0000256" key="2">
    <source>
        <dbReference type="ARBA" id="ARBA00007862"/>
    </source>
</evidence>
<keyword evidence="5" id="KW-0472">Membrane</keyword>
<keyword evidence="3" id="KW-0812">Transmembrane</keyword>
<dbReference type="InterPro" id="IPR010200">
    <property type="entry name" value="HflC"/>
</dbReference>
<dbReference type="SMART" id="SM00244">
    <property type="entry name" value="PHB"/>
    <property type="match status" value="1"/>
</dbReference>
<accession>A0A382HFX6</accession>
<evidence type="ECO:0000256" key="4">
    <source>
        <dbReference type="ARBA" id="ARBA00022989"/>
    </source>
</evidence>
<dbReference type="AlphaFoldDB" id="A0A382HFX6"/>
<evidence type="ECO:0000256" key="5">
    <source>
        <dbReference type="ARBA" id="ARBA00023136"/>
    </source>
</evidence>
<evidence type="ECO:0000256" key="3">
    <source>
        <dbReference type="ARBA" id="ARBA00022692"/>
    </source>
</evidence>
<dbReference type="EMBL" id="UINC01061043">
    <property type="protein sequence ID" value="SVB86190.1"/>
    <property type="molecule type" value="Genomic_DNA"/>
</dbReference>